<dbReference type="InterPro" id="IPR043128">
    <property type="entry name" value="Rev_trsase/Diguanyl_cyclase"/>
</dbReference>
<dbReference type="InterPro" id="IPR050951">
    <property type="entry name" value="Retrovirus_Pol_polyprotein"/>
</dbReference>
<dbReference type="Pfam" id="PF00665">
    <property type="entry name" value="rve"/>
    <property type="match status" value="1"/>
</dbReference>
<dbReference type="Gene3D" id="1.10.340.70">
    <property type="match status" value="1"/>
</dbReference>
<dbReference type="InterPro" id="IPR043502">
    <property type="entry name" value="DNA/RNA_pol_sf"/>
</dbReference>
<dbReference type="SUPFAM" id="SSF53098">
    <property type="entry name" value="Ribonuclease H-like"/>
    <property type="match status" value="1"/>
</dbReference>
<evidence type="ECO:0000313" key="14">
    <source>
        <dbReference type="Proteomes" id="UP000683360"/>
    </source>
</evidence>
<dbReference type="FunFam" id="3.30.70.270:FF:000020">
    <property type="entry name" value="Transposon Tf2-6 polyprotein-like Protein"/>
    <property type="match status" value="1"/>
</dbReference>
<dbReference type="InterPro" id="IPR012337">
    <property type="entry name" value="RNaseH-like_sf"/>
</dbReference>
<dbReference type="InterPro" id="IPR041588">
    <property type="entry name" value="Integrase_H2C2"/>
</dbReference>
<keyword evidence="7" id="KW-0378">Hydrolase</keyword>
<dbReference type="GO" id="GO:0015074">
    <property type="term" value="P:DNA integration"/>
    <property type="evidence" value="ECO:0007669"/>
    <property type="project" value="InterPro"/>
</dbReference>
<keyword evidence="8" id="KW-0695">RNA-directed DNA polymerase</keyword>
<keyword evidence="3 11" id="KW-0812">Transmembrane</keyword>
<evidence type="ECO:0000256" key="2">
    <source>
        <dbReference type="ARBA" id="ARBA00022679"/>
    </source>
</evidence>
<accession>A0A8S3SSH1</accession>
<dbReference type="PROSITE" id="PS50994">
    <property type="entry name" value="INTEGRASE"/>
    <property type="match status" value="1"/>
</dbReference>
<evidence type="ECO:0000256" key="9">
    <source>
        <dbReference type="ARBA" id="ARBA00022989"/>
    </source>
</evidence>
<dbReference type="InterPro" id="IPR041373">
    <property type="entry name" value="RT_RNaseH"/>
</dbReference>
<keyword evidence="6" id="KW-0255">Endonuclease</keyword>
<dbReference type="InterPro" id="IPR001584">
    <property type="entry name" value="Integrase_cat-core"/>
</dbReference>
<evidence type="ECO:0000256" key="4">
    <source>
        <dbReference type="ARBA" id="ARBA00022695"/>
    </source>
</evidence>
<evidence type="ECO:0000256" key="11">
    <source>
        <dbReference type="SAM" id="Phobius"/>
    </source>
</evidence>
<dbReference type="GO" id="GO:0004519">
    <property type="term" value="F:endonuclease activity"/>
    <property type="evidence" value="ECO:0007669"/>
    <property type="project" value="UniProtKB-KW"/>
</dbReference>
<dbReference type="GO" id="GO:0016787">
    <property type="term" value="F:hydrolase activity"/>
    <property type="evidence" value="ECO:0007669"/>
    <property type="project" value="UniProtKB-KW"/>
</dbReference>
<gene>
    <name evidence="13" type="ORF">MEDL_35139</name>
</gene>
<dbReference type="GO" id="GO:0016020">
    <property type="term" value="C:membrane"/>
    <property type="evidence" value="ECO:0007669"/>
    <property type="project" value="UniProtKB-SubCell"/>
</dbReference>
<evidence type="ECO:0000313" key="13">
    <source>
        <dbReference type="EMBL" id="CAG2221730.1"/>
    </source>
</evidence>
<dbReference type="Pfam" id="PF00822">
    <property type="entry name" value="PMP22_Claudin"/>
    <property type="match status" value="1"/>
</dbReference>
<dbReference type="Pfam" id="PF17917">
    <property type="entry name" value="RT_RNaseH"/>
    <property type="match status" value="1"/>
</dbReference>
<keyword evidence="14" id="KW-1185">Reference proteome</keyword>
<evidence type="ECO:0000256" key="1">
    <source>
        <dbReference type="ARBA" id="ARBA00004141"/>
    </source>
</evidence>
<evidence type="ECO:0000256" key="6">
    <source>
        <dbReference type="ARBA" id="ARBA00022759"/>
    </source>
</evidence>
<dbReference type="FunFam" id="1.10.340.70:FF:000001">
    <property type="entry name" value="Retrovirus-related Pol polyprotein from transposon gypsy-like Protein"/>
    <property type="match status" value="1"/>
</dbReference>
<evidence type="ECO:0000256" key="3">
    <source>
        <dbReference type="ARBA" id="ARBA00022692"/>
    </source>
</evidence>
<protein>
    <submittedName>
        <fullName evidence="13">Retrovirus-related Pol polyprotein from transposon 17.6,Retrovirus-related Pol polyprotein from transposon 297</fullName>
    </submittedName>
</protein>
<keyword evidence="4" id="KW-0548">Nucleotidyltransferase</keyword>
<keyword evidence="10 11" id="KW-0472">Membrane</keyword>
<name>A0A8S3SSH1_MYTED</name>
<dbReference type="InterPro" id="IPR036397">
    <property type="entry name" value="RNaseH_sf"/>
</dbReference>
<feature type="transmembrane region" description="Helical" evidence="11">
    <location>
        <begin position="659"/>
        <end position="680"/>
    </location>
</feature>
<dbReference type="GO" id="GO:0003676">
    <property type="term" value="F:nucleic acid binding"/>
    <property type="evidence" value="ECO:0007669"/>
    <property type="project" value="InterPro"/>
</dbReference>
<comment type="subcellular location">
    <subcellularLocation>
        <location evidence="1">Membrane</location>
        <topology evidence="1">Multi-pass membrane protein</topology>
    </subcellularLocation>
</comment>
<dbReference type="CDD" id="cd09274">
    <property type="entry name" value="RNase_HI_RT_Ty3"/>
    <property type="match status" value="1"/>
</dbReference>
<evidence type="ECO:0000256" key="10">
    <source>
        <dbReference type="ARBA" id="ARBA00023136"/>
    </source>
</evidence>
<dbReference type="AlphaFoldDB" id="A0A8S3SSH1"/>
<dbReference type="PANTHER" id="PTHR37984:SF5">
    <property type="entry name" value="PROTEIN NYNRIN-LIKE"/>
    <property type="match status" value="1"/>
</dbReference>
<dbReference type="Pfam" id="PF17921">
    <property type="entry name" value="Integrase_H2C2"/>
    <property type="match status" value="1"/>
</dbReference>
<dbReference type="GO" id="GO:0003964">
    <property type="term" value="F:RNA-directed DNA polymerase activity"/>
    <property type="evidence" value="ECO:0007669"/>
    <property type="project" value="UniProtKB-KW"/>
</dbReference>
<evidence type="ECO:0000256" key="5">
    <source>
        <dbReference type="ARBA" id="ARBA00022722"/>
    </source>
</evidence>
<keyword evidence="5" id="KW-0540">Nuclease</keyword>
<keyword evidence="9 11" id="KW-1133">Transmembrane helix</keyword>
<dbReference type="Gene3D" id="3.10.20.370">
    <property type="match status" value="1"/>
</dbReference>
<dbReference type="SUPFAM" id="SSF56672">
    <property type="entry name" value="DNA/RNA polymerases"/>
    <property type="match status" value="1"/>
</dbReference>
<dbReference type="OrthoDB" id="6154573at2759"/>
<dbReference type="InterPro" id="IPR004031">
    <property type="entry name" value="PMP22/EMP/MP20/Claudin"/>
</dbReference>
<comment type="caution">
    <text evidence="13">The sequence shown here is derived from an EMBL/GenBank/DDBJ whole genome shotgun (WGS) entry which is preliminary data.</text>
</comment>
<dbReference type="FunFam" id="3.10.20.370:FF:000001">
    <property type="entry name" value="Retrovirus-related Pol polyprotein from transposon 17.6-like protein"/>
    <property type="match status" value="1"/>
</dbReference>
<reference evidence="13" key="1">
    <citation type="submission" date="2021-03" db="EMBL/GenBank/DDBJ databases">
        <authorList>
            <person name="Bekaert M."/>
        </authorList>
    </citation>
    <scope>NUCLEOTIDE SEQUENCE</scope>
</reference>
<dbReference type="EMBL" id="CAJPWZ010001693">
    <property type="protein sequence ID" value="CAG2221730.1"/>
    <property type="molecule type" value="Genomic_DNA"/>
</dbReference>
<organism evidence="13 14">
    <name type="scientific">Mytilus edulis</name>
    <name type="common">Blue mussel</name>
    <dbReference type="NCBI Taxonomy" id="6550"/>
    <lineage>
        <taxon>Eukaryota</taxon>
        <taxon>Metazoa</taxon>
        <taxon>Spiralia</taxon>
        <taxon>Lophotrochozoa</taxon>
        <taxon>Mollusca</taxon>
        <taxon>Bivalvia</taxon>
        <taxon>Autobranchia</taxon>
        <taxon>Pteriomorphia</taxon>
        <taxon>Mytilida</taxon>
        <taxon>Mytiloidea</taxon>
        <taxon>Mytilidae</taxon>
        <taxon>Mytilinae</taxon>
        <taxon>Mytilus</taxon>
    </lineage>
</organism>
<evidence type="ECO:0000259" key="12">
    <source>
        <dbReference type="PROSITE" id="PS50994"/>
    </source>
</evidence>
<dbReference type="PANTHER" id="PTHR37984">
    <property type="entry name" value="PROTEIN CBG26694"/>
    <property type="match status" value="1"/>
</dbReference>
<evidence type="ECO:0000256" key="8">
    <source>
        <dbReference type="ARBA" id="ARBA00022918"/>
    </source>
</evidence>
<sequence>MDANLKLQPEKCELLQKTITFLGHQVSAEGVKPCHQNIAKILQWPTPFNIKQVKHILGMGSFYRRFVKNYADIVRPMTDLTKKGKKFVWTDQCETAFHRIKQELTGANIMGHPNNADEFILDVDASGTGIGAVLQQVQEGRERVIAYASRSLNRAERNYCITQQELLAVRYFVDYFRQYLLGRKFKIRSDHQALIWLFRLKEPRGRIARWIEVLSAYNFSIEYRAGKKMGHADALSRCDNPHDCECPNIDTQEPLKCGPCKKCQKRAEEMILETPDKRQETPNLIVEGEISQDKDIGKKAESREVINGDGQELIAEGKHMMQNSARGVQTRNQAQKDKRDTADLKTAKTNIENWPTVCNTTLAKAQQEDQYFKPIYKGLKADKRPTKEEMVISSPETRHYWIIWDTLCLINDVIIRKFSKMDGTGDYYQCLVPKQLRKNIIFQAHDCILSGHLGSKRTAQKLLQKYYWYNLKEEVNNYIMRCDICEANKFPQKKPKAPLGSLLTGAPLDCLATDILGPLPTTPRNNKYVLVVTDHFTKWVEIFPVPNQNAETCASVILNEVIARFGSPLSIHSDQGRNYERFSTTYWYKIGDVVHMGLWKSCIQLNGVEVCKNFADAPERDAQLAAAGVMESLALVAFVAALVCAFLKMFVLKEKGIMFVVTGLLNFIAGGLALIGTIVFATESNGSITLDSSKFHYSFGLCIVGGIGGFCGNCIHTSMAMGEKLMETLRSKIYLYKRYFYEISQRMKLHLARFPFSNTNVFEGFKQCHDMLCL</sequence>
<dbReference type="Gene3D" id="3.30.420.10">
    <property type="entry name" value="Ribonuclease H-like superfamily/Ribonuclease H"/>
    <property type="match status" value="1"/>
</dbReference>
<evidence type="ECO:0000256" key="7">
    <source>
        <dbReference type="ARBA" id="ARBA00022801"/>
    </source>
</evidence>
<proteinExistence type="predicted"/>
<feature type="transmembrane region" description="Helical" evidence="11">
    <location>
        <begin position="695"/>
        <end position="715"/>
    </location>
</feature>
<keyword evidence="2" id="KW-0808">Transferase</keyword>
<feature type="domain" description="Integrase catalytic" evidence="12">
    <location>
        <begin position="503"/>
        <end position="586"/>
    </location>
</feature>
<dbReference type="Gene3D" id="3.30.70.270">
    <property type="match status" value="2"/>
</dbReference>
<feature type="transmembrane region" description="Helical" evidence="11">
    <location>
        <begin position="624"/>
        <end position="647"/>
    </location>
</feature>
<dbReference type="Proteomes" id="UP000683360">
    <property type="component" value="Unassembled WGS sequence"/>
</dbReference>